<gene>
    <name evidence="5" type="ORF">PPROV_000295200</name>
</gene>
<feature type="region of interest" description="Disordered" evidence="3">
    <location>
        <begin position="121"/>
        <end position="243"/>
    </location>
</feature>
<keyword evidence="6" id="KW-1185">Reference proteome</keyword>
<feature type="compositionally biased region" description="Low complexity" evidence="3">
    <location>
        <begin position="121"/>
        <end position="141"/>
    </location>
</feature>
<dbReference type="GO" id="GO:0005686">
    <property type="term" value="C:U2 snRNP"/>
    <property type="evidence" value="ECO:0007669"/>
    <property type="project" value="TreeGrafter"/>
</dbReference>
<dbReference type="SUPFAM" id="SSF54928">
    <property type="entry name" value="RNA-binding domain, RBD"/>
    <property type="match status" value="1"/>
</dbReference>
<dbReference type="PROSITE" id="PS50102">
    <property type="entry name" value="RRM"/>
    <property type="match status" value="1"/>
</dbReference>
<dbReference type="GO" id="GO:0071011">
    <property type="term" value="C:precatalytic spliceosome"/>
    <property type="evidence" value="ECO:0007669"/>
    <property type="project" value="TreeGrafter"/>
</dbReference>
<dbReference type="OrthoDB" id="2573941at2759"/>
<reference evidence="5" key="1">
    <citation type="submission" date="2020-10" db="EMBL/GenBank/DDBJ databases">
        <title>Unveiling of a novel bifunctional photoreceptor, Dualchrome1, isolated from a cosmopolitan green alga.</title>
        <authorList>
            <person name="Suzuki S."/>
            <person name="Kawachi M."/>
        </authorList>
    </citation>
    <scope>NUCLEOTIDE SEQUENCE</scope>
    <source>
        <strain evidence="5">NIES 2893</strain>
    </source>
</reference>
<dbReference type="CDD" id="cd12411">
    <property type="entry name" value="RRM_ist3_like"/>
    <property type="match status" value="1"/>
</dbReference>
<dbReference type="InterPro" id="IPR012677">
    <property type="entry name" value="Nucleotide-bd_a/b_plait_sf"/>
</dbReference>
<comment type="caution">
    <text evidence="5">The sequence shown here is derived from an EMBL/GenBank/DDBJ whole genome shotgun (WGS) entry which is preliminary data.</text>
</comment>
<dbReference type="PANTHER" id="PTHR45880:SF1">
    <property type="entry name" value="RNA-BINDING MOTIF PROTEIN, X-LINKED 2"/>
    <property type="match status" value="1"/>
</dbReference>
<feature type="compositionally biased region" description="Basic residues" evidence="3">
    <location>
        <begin position="223"/>
        <end position="243"/>
    </location>
</feature>
<keyword evidence="1 2" id="KW-0694">RNA-binding</keyword>
<dbReference type="PANTHER" id="PTHR45880">
    <property type="entry name" value="RNA-BINDING MOTIF PROTEIN, X-LINKED 2"/>
    <property type="match status" value="1"/>
</dbReference>
<dbReference type="InterPro" id="IPR051847">
    <property type="entry name" value="RNA_proc/Spliceosome_comp"/>
</dbReference>
<evidence type="ECO:0000313" key="6">
    <source>
        <dbReference type="Proteomes" id="UP000660262"/>
    </source>
</evidence>
<evidence type="ECO:0000256" key="2">
    <source>
        <dbReference type="PROSITE-ProRule" id="PRU00176"/>
    </source>
</evidence>
<organism evidence="5 6">
    <name type="scientific">Pycnococcus provasolii</name>
    <dbReference type="NCBI Taxonomy" id="41880"/>
    <lineage>
        <taxon>Eukaryota</taxon>
        <taxon>Viridiplantae</taxon>
        <taxon>Chlorophyta</taxon>
        <taxon>Pseudoscourfieldiophyceae</taxon>
        <taxon>Pseudoscourfieldiales</taxon>
        <taxon>Pycnococcaceae</taxon>
        <taxon>Pycnococcus</taxon>
    </lineage>
</organism>
<name>A0A830HBT3_9CHLO</name>
<evidence type="ECO:0000259" key="4">
    <source>
        <dbReference type="PROSITE" id="PS50102"/>
    </source>
</evidence>
<evidence type="ECO:0000256" key="1">
    <source>
        <dbReference type="ARBA" id="ARBA00022884"/>
    </source>
</evidence>
<sequence>MNALTQIKNTQALNWRELEQGIGERASWHAEFRDSAYVYVGGLPKALTEGDVLAVMGQCGEIVHLDMPRGKEPPHAPRGFAFLAYEDQRSTVLAVDNLNGATVAGRTIRVEHVKDYRAARATEAGEGAPPAAAAPTAASARAVDEDAPGAGGADDTARCGAEPSGGSVFDLLRSTVSLDPEGATPAANDEKGERKRRHHHHHRRRHDPEGAALSDAVDDQGERKRRHHHHHHRHHHHKRHDKE</sequence>
<accession>A0A830HBT3</accession>
<dbReference type="GO" id="GO:0003723">
    <property type="term" value="F:RNA binding"/>
    <property type="evidence" value="ECO:0007669"/>
    <property type="project" value="UniProtKB-UniRule"/>
</dbReference>
<dbReference type="GO" id="GO:0071013">
    <property type="term" value="C:catalytic step 2 spliceosome"/>
    <property type="evidence" value="ECO:0007669"/>
    <property type="project" value="TreeGrafter"/>
</dbReference>
<dbReference type="GO" id="GO:0000398">
    <property type="term" value="P:mRNA splicing, via spliceosome"/>
    <property type="evidence" value="ECO:0007669"/>
    <property type="project" value="InterPro"/>
</dbReference>
<evidence type="ECO:0000256" key="3">
    <source>
        <dbReference type="SAM" id="MobiDB-lite"/>
    </source>
</evidence>
<dbReference type="InterPro" id="IPR000504">
    <property type="entry name" value="RRM_dom"/>
</dbReference>
<dbReference type="Gene3D" id="3.30.70.330">
    <property type="match status" value="1"/>
</dbReference>
<dbReference type="InterPro" id="IPR045844">
    <property type="entry name" value="RRM_Ist3-like"/>
</dbReference>
<feature type="compositionally biased region" description="Basic residues" evidence="3">
    <location>
        <begin position="194"/>
        <end position="205"/>
    </location>
</feature>
<dbReference type="SMART" id="SM00360">
    <property type="entry name" value="RRM"/>
    <property type="match status" value="1"/>
</dbReference>
<dbReference type="Proteomes" id="UP000660262">
    <property type="component" value="Unassembled WGS sequence"/>
</dbReference>
<dbReference type="InterPro" id="IPR035979">
    <property type="entry name" value="RBD_domain_sf"/>
</dbReference>
<dbReference type="AlphaFoldDB" id="A0A830HBT3"/>
<proteinExistence type="predicted"/>
<protein>
    <recommendedName>
        <fullName evidence="4">RRM domain-containing protein</fullName>
    </recommendedName>
</protein>
<feature type="domain" description="RRM" evidence="4">
    <location>
        <begin position="36"/>
        <end position="115"/>
    </location>
</feature>
<dbReference type="Pfam" id="PF00076">
    <property type="entry name" value="RRM_1"/>
    <property type="match status" value="1"/>
</dbReference>
<evidence type="ECO:0000313" key="5">
    <source>
        <dbReference type="EMBL" id="GHP04198.1"/>
    </source>
</evidence>
<dbReference type="EMBL" id="BNJQ01000007">
    <property type="protein sequence ID" value="GHP04198.1"/>
    <property type="molecule type" value="Genomic_DNA"/>
</dbReference>